<evidence type="ECO:0000256" key="1">
    <source>
        <dbReference type="SAM" id="MobiDB-lite"/>
    </source>
</evidence>
<evidence type="ECO:0000313" key="4">
    <source>
        <dbReference type="Proteomes" id="UP000288892"/>
    </source>
</evidence>
<dbReference type="AlphaFoldDB" id="A0A444JE92"/>
<organism evidence="3 4">
    <name type="scientific">Candidatus Electrothrix marina</name>
    <dbReference type="NCBI Taxonomy" id="1859130"/>
    <lineage>
        <taxon>Bacteria</taxon>
        <taxon>Pseudomonadati</taxon>
        <taxon>Thermodesulfobacteriota</taxon>
        <taxon>Desulfobulbia</taxon>
        <taxon>Desulfobulbales</taxon>
        <taxon>Desulfobulbaceae</taxon>
        <taxon>Candidatus Electrothrix</taxon>
    </lineage>
</organism>
<dbReference type="EMBL" id="MTKS01000141">
    <property type="protein sequence ID" value="RWX51412.1"/>
    <property type="molecule type" value="Genomic_DNA"/>
</dbReference>
<proteinExistence type="predicted"/>
<feature type="transmembrane region" description="Helical" evidence="2">
    <location>
        <begin position="21"/>
        <end position="39"/>
    </location>
</feature>
<keyword evidence="2" id="KW-1133">Transmembrane helix</keyword>
<comment type="caution">
    <text evidence="3">The sequence shown here is derived from an EMBL/GenBank/DDBJ whole genome shotgun (WGS) entry which is preliminary data.</text>
</comment>
<dbReference type="Proteomes" id="UP000288892">
    <property type="component" value="Unassembled WGS sequence"/>
</dbReference>
<keyword evidence="2" id="KW-0812">Transmembrane</keyword>
<feature type="compositionally biased region" description="Polar residues" evidence="1">
    <location>
        <begin position="51"/>
        <end position="62"/>
    </location>
</feature>
<name>A0A444JE92_9BACT</name>
<evidence type="ECO:0000256" key="2">
    <source>
        <dbReference type="SAM" id="Phobius"/>
    </source>
</evidence>
<reference evidence="3 4" key="1">
    <citation type="submission" date="2017-01" db="EMBL/GenBank/DDBJ databases">
        <title>The cable genome- insights into the physiology and evolution of filamentous bacteria capable of sulfide oxidation via long distance electron transfer.</title>
        <authorList>
            <person name="Schreiber L."/>
            <person name="Bjerg J.T."/>
            <person name="Boggild A."/>
            <person name="Van De Vossenberg J."/>
            <person name="Meysman F."/>
            <person name="Nielsen L.P."/>
            <person name="Schramm A."/>
            <person name="Kjeldsen K.U."/>
        </authorList>
    </citation>
    <scope>NUCLEOTIDE SEQUENCE [LARGE SCALE GENOMIC DNA]</scope>
    <source>
        <strain evidence="3">A5</strain>
    </source>
</reference>
<accession>A0A444JE92</accession>
<feature type="region of interest" description="Disordered" evidence="1">
    <location>
        <begin position="47"/>
        <end position="70"/>
    </location>
</feature>
<keyword evidence="2" id="KW-0472">Membrane</keyword>
<sequence>MNAIKKNFWQSKESGRLLMEVTLFAVQIIAVIFLLNLSIGRYSGDAETKTSDLTASPNQQKNVDSEKNTLDNATQESQTVILSSL</sequence>
<keyword evidence="4" id="KW-1185">Reference proteome</keyword>
<evidence type="ECO:0000313" key="3">
    <source>
        <dbReference type="EMBL" id="RWX51412.1"/>
    </source>
</evidence>
<gene>
    <name evidence="3" type="ORF">VU01_11413</name>
</gene>
<protein>
    <submittedName>
        <fullName evidence="3">Uncharacterized protein</fullName>
    </submittedName>
</protein>